<dbReference type="PANTHER" id="PTHR30231:SF41">
    <property type="entry name" value="DNA POLYMERASE III SUBUNIT EPSILON"/>
    <property type="match status" value="1"/>
</dbReference>
<dbReference type="SMART" id="SM00479">
    <property type="entry name" value="EXOIII"/>
    <property type="match status" value="1"/>
</dbReference>
<evidence type="ECO:0000313" key="2">
    <source>
        <dbReference type="EMBL" id="RUT08304.1"/>
    </source>
</evidence>
<dbReference type="AlphaFoldDB" id="A0A3S1CIR0"/>
<feature type="domain" description="Exonuclease" evidence="1">
    <location>
        <begin position="8"/>
        <end position="174"/>
    </location>
</feature>
<reference evidence="2" key="2">
    <citation type="journal article" date="2019" name="Genome Biol. Evol.">
        <title>Day and night: Metabolic profiles and evolutionary relationships of six axenic non-marine cyanobacteria.</title>
        <authorList>
            <person name="Will S.E."/>
            <person name="Henke P."/>
            <person name="Boedeker C."/>
            <person name="Huang S."/>
            <person name="Brinkmann H."/>
            <person name="Rohde M."/>
            <person name="Jarek M."/>
            <person name="Friedl T."/>
            <person name="Seufert S."/>
            <person name="Schumacher M."/>
            <person name="Overmann J."/>
            <person name="Neumann-Schaal M."/>
            <person name="Petersen J."/>
        </authorList>
    </citation>
    <scope>NUCLEOTIDE SEQUENCE [LARGE SCALE GENOMIC DNA]</scope>
    <source>
        <strain evidence="2">PCC 7102</strain>
    </source>
</reference>
<dbReference type="InterPro" id="IPR036397">
    <property type="entry name" value="RNaseH_sf"/>
</dbReference>
<reference evidence="2" key="1">
    <citation type="submission" date="2018-12" db="EMBL/GenBank/DDBJ databases">
        <authorList>
            <person name="Will S."/>
            <person name="Neumann-Schaal M."/>
            <person name="Henke P."/>
        </authorList>
    </citation>
    <scope>NUCLEOTIDE SEQUENCE</scope>
    <source>
        <strain evidence="2">PCC 7102</strain>
    </source>
</reference>
<name>A0A3S1CIR0_9CYAN</name>
<dbReference type="GO" id="GO:0005829">
    <property type="term" value="C:cytosol"/>
    <property type="evidence" value="ECO:0007669"/>
    <property type="project" value="TreeGrafter"/>
</dbReference>
<dbReference type="Proteomes" id="UP000271624">
    <property type="component" value="Unassembled WGS sequence"/>
</dbReference>
<dbReference type="OrthoDB" id="9804290at2"/>
<comment type="caution">
    <text evidence="2">The sequence shown here is derived from an EMBL/GenBank/DDBJ whole genome shotgun (WGS) entry which is preliminary data.</text>
</comment>
<sequence>MKLSLTRPLVFIDLETTGVDINQDRIVQIAILKVYSNGTQEIKKFLLNPTIPIPEGASKIHNIHDEDVKEAPTFAQIAVKLAEYIKDGDFAGFNSNKFDIPLLIIEFSRVGIELNIEDKKFIDVMTIFHKMEPRTLKAAYKLYCGKELVGAHDAENDIVATYEVLKAQLLRYENVAYEDKDGNFSYPVTNNIDSLADFTPFNLVDPTNKIITDEQGNLIFNFGQYKGQPVIDVLLKNPGYYHWMMEANFSIFTKRVIKQVWESQRVKR</sequence>
<dbReference type="PANTHER" id="PTHR30231">
    <property type="entry name" value="DNA POLYMERASE III SUBUNIT EPSILON"/>
    <property type="match status" value="1"/>
</dbReference>
<dbReference type="EMBL" id="RSCL01000003">
    <property type="protein sequence ID" value="RUT08304.1"/>
    <property type="molecule type" value="Genomic_DNA"/>
</dbReference>
<accession>A0A3S1CIR0</accession>
<dbReference type="InterPro" id="IPR012337">
    <property type="entry name" value="RNaseH-like_sf"/>
</dbReference>
<keyword evidence="3" id="KW-1185">Reference proteome</keyword>
<dbReference type="CDD" id="cd06127">
    <property type="entry name" value="DEDDh"/>
    <property type="match status" value="1"/>
</dbReference>
<dbReference type="GO" id="GO:0008408">
    <property type="term" value="F:3'-5' exonuclease activity"/>
    <property type="evidence" value="ECO:0007669"/>
    <property type="project" value="TreeGrafter"/>
</dbReference>
<gene>
    <name evidence="2" type="ORF">DSM106972_014720</name>
</gene>
<dbReference type="Pfam" id="PF00929">
    <property type="entry name" value="RNase_T"/>
    <property type="match status" value="1"/>
</dbReference>
<dbReference type="GO" id="GO:0045004">
    <property type="term" value="P:DNA replication proofreading"/>
    <property type="evidence" value="ECO:0007669"/>
    <property type="project" value="TreeGrafter"/>
</dbReference>
<dbReference type="InterPro" id="IPR046768">
    <property type="entry name" value="ExoX-like_C"/>
</dbReference>
<dbReference type="Pfam" id="PF20600">
    <property type="entry name" value="ExoX-like_C"/>
    <property type="match status" value="1"/>
</dbReference>
<dbReference type="SUPFAM" id="SSF53098">
    <property type="entry name" value="Ribonuclease H-like"/>
    <property type="match status" value="1"/>
</dbReference>
<dbReference type="InterPro" id="IPR013520">
    <property type="entry name" value="Ribonucl_H"/>
</dbReference>
<dbReference type="Gene3D" id="3.30.420.10">
    <property type="entry name" value="Ribonuclease H-like superfamily/Ribonuclease H"/>
    <property type="match status" value="1"/>
</dbReference>
<protein>
    <submittedName>
        <fullName evidence="2">DNA polymerase III subunit epsilon</fullName>
    </submittedName>
</protein>
<dbReference type="GO" id="GO:0003676">
    <property type="term" value="F:nucleic acid binding"/>
    <property type="evidence" value="ECO:0007669"/>
    <property type="project" value="InterPro"/>
</dbReference>
<evidence type="ECO:0000259" key="1">
    <source>
        <dbReference type="SMART" id="SM00479"/>
    </source>
</evidence>
<dbReference type="RefSeq" id="WP_127080126.1">
    <property type="nucleotide sequence ID" value="NZ_RSCL01000003.1"/>
</dbReference>
<organism evidence="2 3">
    <name type="scientific">Dulcicalothrix desertica PCC 7102</name>
    <dbReference type="NCBI Taxonomy" id="232991"/>
    <lineage>
        <taxon>Bacteria</taxon>
        <taxon>Bacillati</taxon>
        <taxon>Cyanobacteriota</taxon>
        <taxon>Cyanophyceae</taxon>
        <taxon>Nostocales</taxon>
        <taxon>Calotrichaceae</taxon>
        <taxon>Dulcicalothrix</taxon>
    </lineage>
</organism>
<evidence type="ECO:0000313" key="3">
    <source>
        <dbReference type="Proteomes" id="UP000271624"/>
    </source>
</evidence>
<proteinExistence type="predicted"/>